<keyword evidence="5" id="KW-0804">Transcription</keyword>
<feature type="domain" description="Response regulatory" evidence="7">
    <location>
        <begin position="10"/>
        <end position="124"/>
    </location>
</feature>
<dbReference type="SUPFAM" id="SSF46689">
    <property type="entry name" value="Homeodomain-like"/>
    <property type="match status" value="1"/>
</dbReference>
<dbReference type="CDD" id="cd17563">
    <property type="entry name" value="REC_RegA-like"/>
    <property type="match status" value="1"/>
</dbReference>
<keyword evidence="1 6" id="KW-0597">Phosphoprotein</keyword>
<feature type="modified residue" description="4-aspartylphosphate" evidence="6">
    <location>
        <position position="59"/>
    </location>
</feature>
<dbReference type="InterPro" id="IPR011006">
    <property type="entry name" value="CheY-like_superfamily"/>
</dbReference>
<dbReference type="PRINTS" id="PR01590">
    <property type="entry name" value="HTHFIS"/>
</dbReference>
<dbReference type="InterPro" id="IPR001789">
    <property type="entry name" value="Sig_transdc_resp-reg_receiver"/>
</dbReference>
<organism evidence="8 9">
    <name type="scientific">Microbulbifer taiwanensis</name>
    <dbReference type="NCBI Taxonomy" id="986746"/>
    <lineage>
        <taxon>Bacteria</taxon>
        <taxon>Pseudomonadati</taxon>
        <taxon>Pseudomonadota</taxon>
        <taxon>Gammaproteobacteria</taxon>
        <taxon>Cellvibrionales</taxon>
        <taxon>Microbulbiferaceae</taxon>
        <taxon>Microbulbifer</taxon>
    </lineage>
</organism>
<keyword evidence="9" id="KW-1185">Reference proteome</keyword>
<dbReference type="Gene3D" id="1.10.10.60">
    <property type="entry name" value="Homeodomain-like"/>
    <property type="match status" value="1"/>
</dbReference>
<evidence type="ECO:0000256" key="1">
    <source>
        <dbReference type="ARBA" id="ARBA00022553"/>
    </source>
</evidence>
<evidence type="ECO:0000256" key="4">
    <source>
        <dbReference type="ARBA" id="ARBA00023125"/>
    </source>
</evidence>
<dbReference type="PANTHER" id="PTHR48111">
    <property type="entry name" value="REGULATOR OF RPOS"/>
    <property type="match status" value="1"/>
</dbReference>
<dbReference type="Pfam" id="PF00072">
    <property type="entry name" value="Response_reg"/>
    <property type="match status" value="1"/>
</dbReference>
<evidence type="ECO:0000256" key="2">
    <source>
        <dbReference type="ARBA" id="ARBA00023012"/>
    </source>
</evidence>
<dbReference type="Proteomes" id="UP001596425">
    <property type="component" value="Unassembled WGS sequence"/>
</dbReference>
<accession>A0ABW1YT86</accession>
<keyword evidence="2" id="KW-0902">Two-component regulatory system</keyword>
<keyword evidence="3" id="KW-0805">Transcription regulation</keyword>
<evidence type="ECO:0000256" key="5">
    <source>
        <dbReference type="ARBA" id="ARBA00023163"/>
    </source>
</evidence>
<dbReference type="RefSeq" id="WP_193194967.1">
    <property type="nucleotide sequence ID" value="NZ_JACZFR010000070.1"/>
</dbReference>
<comment type="caution">
    <text evidence="8">The sequence shown here is derived from an EMBL/GenBank/DDBJ whole genome shotgun (WGS) entry which is preliminary data.</text>
</comment>
<name>A0ABW1YT86_9GAMM</name>
<dbReference type="SMART" id="SM00448">
    <property type="entry name" value="REC"/>
    <property type="match status" value="1"/>
</dbReference>
<dbReference type="InterPro" id="IPR039420">
    <property type="entry name" value="WalR-like"/>
</dbReference>
<dbReference type="EMBL" id="JBHSVR010000001">
    <property type="protein sequence ID" value="MFC6634599.1"/>
    <property type="molecule type" value="Genomic_DNA"/>
</dbReference>
<protein>
    <submittedName>
        <fullName evidence="8">Response regulator transcription factor</fullName>
    </submittedName>
</protein>
<dbReference type="SUPFAM" id="SSF52172">
    <property type="entry name" value="CheY-like"/>
    <property type="match status" value="1"/>
</dbReference>
<dbReference type="Pfam" id="PF02954">
    <property type="entry name" value="HTH_8"/>
    <property type="match status" value="1"/>
</dbReference>
<evidence type="ECO:0000259" key="7">
    <source>
        <dbReference type="PROSITE" id="PS50110"/>
    </source>
</evidence>
<dbReference type="PROSITE" id="PS50110">
    <property type="entry name" value="RESPONSE_REGULATORY"/>
    <property type="match status" value="1"/>
</dbReference>
<keyword evidence="4" id="KW-0238">DNA-binding</keyword>
<dbReference type="Gene3D" id="3.40.50.2300">
    <property type="match status" value="1"/>
</dbReference>
<gene>
    <name evidence="8" type="ORF">ACFQBM_15025</name>
</gene>
<evidence type="ECO:0000256" key="3">
    <source>
        <dbReference type="ARBA" id="ARBA00023015"/>
    </source>
</evidence>
<dbReference type="InterPro" id="IPR009057">
    <property type="entry name" value="Homeodomain-like_sf"/>
</dbReference>
<reference evidence="9" key="1">
    <citation type="journal article" date="2019" name="Int. J. Syst. Evol. Microbiol.">
        <title>The Global Catalogue of Microorganisms (GCM) 10K type strain sequencing project: providing services to taxonomists for standard genome sequencing and annotation.</title>
        <authorList>
            <consortium name="The Broad Institute Genomics Platform"/>
            <consortium name="The Broad Institute Genome Sequencing Center for Infectious Disease"/>
            <person name="Wu L."/>
            <person name="Ma J."/>
        </authorList>
    </citation>
    <scope>NUCLEOTIDE SEQUENCE [LARGE SCALE GENOMIC DNA]</scope>
    <source>
        <strain evidence="9">CGMCC 1.13718</strain>
    </source>
</reference>
<evidence type="ECO:0000256" key="6">
    <source>
        <dbReference type="PROSITE-ProRule" id="PRU00169"/>
    </source>
</evidence>
<evidence type="ECO:0000313" key="8">
    <source>
        <dbReference type="EMBL" id="MFC6634599.1"/>
    </source>
</evidence>
<proteinExistence type="predicted"/>
<dbReference type="PANTHER" id="PTHR48111:SF1">
    <property type="entry name" value="TWO-COMPONENT RESPONSE REGULATOR ORR33"/>
    <property type="match status" value="1"/>
</dbReference>
<dbReference type="InterPro" id="IPR002197">
    <property type="entry name" value="HTH_Fis"/>
</dbReference>
<evidence type="ECO:0000313" key="9">
    <source>
        <dbReference type="Proteomes" id="UP001596425"/>
    </source>
</evidence>
<sequence length="183" mass="19655">MSPASHQQRELLIVDDDQSARDVLCRALGRRNFNTHGAATVDEALALVENQSFDCALLDLKIDSGSGLQLIEPVRSANPTARIILLTGYSSISTAVAAIKLGADDYLCKPAGGEQLAQALAGEKLNTELPQVSAQPPSVGRLAWEHIQRVLAENGGNISATARALGMHRRTLQRKLQKRPKGQ</sequence>